<accession>A0ABU1A4P0</accession>
<dbReference type="EMBL" id="JAVHUL010000062">
    <property type="protein sequence ID" value="MDQ7918660.1"/>
    <property type="molecule type" value="Genomic_DNA"/>
</dbReference>
<keyword evidence="2" id="KW-1185">Reference proteome</keyword>
<evidence type="ECO:0000313" key="1">
    <source>
        <dbReference type="EMBL" id="MDQ7918660.1"/>
    </source>
</evidence>
<dbReference type="PROSITE" id="PS51257">
    <property type="entry name" value="PROKAR_LIPOPROTEIN"/>
    <property type="match status" value="1"/>
</dbReference>
<reference evidence="1 2" key="1">
    <citation type="submission" date="2023-08" db="EMBL/GenBank/DDBJ databases">
        <title>Mesonia sp. MT50, isolated from deep-sea sediment of the Mariana Trench.</title>
        <authorList>
            <person name="Fu H."/>
        </authorList>
    </citation>
    <scope>NUCLEOTIDE SEQUENCE [LARGE SCALE GENOMIC DNA]</scope>
    <source>
        <strain evidence="1 2">MT50</strain>
    </source>
</reference>
<evidence type="ECO:0000313" key="2">
    <source>
        <dbReference type="Proteomes" id="UP001230915"/>
    </source>
</evidence>
<sequence>MKHWIFAITLVLLFSSCSEIKTSEPTEVYSYWSGSKPPENLKVIQGEYWESVHWSKEYIMSLKFEAPENWWNEFTTQNELEIDTVEWSKPNDFPNWFTPSKNSIQYKSNNRFDQGSRYFRDRSNGECYIYEVQL</sequence>
<comment type="caution">
    <text evidence="1">The sequence shown here is derived from an EMBL/GenBank/DDBJ whole genome shotgun (WGS) entry which is preliminary data.</text>
</comment>
<protein>
    <submittedName>
        <fullName evidence="1">Uncharacterized protein</fullName>
    </submittedName>
</protein>
<proteinExistence type="predicted"/>
<dbReference type="RefSeq" id="WP_308865662.1">
    <property type="nucleotide sequence ID" value="NZ_JAVHUL010000062.1"/>
</dbReference>
<organism evidence="1 2">
    <name type="scientific">Mesonia profundi</name>
    <dbReference type="NCBI Taxonomy" id="3070998"/>
    <lineage>
        <taxon>Bacteria</taxon>
        <taxon>Pseudomonadati</taxon>
        <taxon>Bacteroidota</taxon>
        <taxon>Flavobacteriia</taxon>
        <taxon>Flavobacteriales</taxon>
        <taxon>Flavobacteriaceae</taxon>
        <taxon>Mesonia</taxon>
    </lineage>
</organism>
<gene>
    <name evidence="1" type="ORF">RBU60_13860</name>
</gene>
<name>A0ABU1A4P0_9FLAO</name>
<dbReference type="Proteomes" id="UP001230915">
    <property type="component" value="Unassembled WGS sequence"/>
</dbReference>